<dbReference type="EMBL" id="MN075941">
    <property type="protein sequence ID" value="QDW81098.1"/>
    <property type="molecule type" value="Genomic_DNA"/>
</dbReference>
<dbReference type="EMBL" id="KM217573">
    <property type="protein sequence ID" value="AIU36685.1"/>
    <property type="molecule type" value="Genomic_DNA"/>
</dbReference>
<proteinExistence type="predicted"/>
<reference evidence="3" key="3">
    <citation type="journal article" date="2019" name="Viruses">
        <title>Genome Analysis of A Novel South African Cydia pomonella granulovirus (CpGV-SA) with Resistance-Breaking Potential.</title>
        <authorList>
            <person name="Motsoeneng B."/>
            <person name="Jukes M.D."/>
            <person name="Knox C.M."/>
            <person name="Hill M.P."/>
            <person name="Moore S.D."/>
        </authorList>
    </citation>
    <scope>NUCLEOTIDE SEQUENCE</scope>
    <source>
        <strain evidence="3">CpGV-SA</strain>
    </source>
</reference>
<gene>
    <name evidence="2" type="primary">orf39</name>
</gene>
<sequence length="105" mass="12385">MHEDILVLLKNYNKKYNQLDDAFQELQHQYDRTQYELRCLKKVLLEVCSLVAPHKEDMVQEMLNKHDKVYKTLHGEGGAPPLATIRFNHQLSPELGSGYMWNTHF</sequence>
<accession>A0A097P0L8</accession>
<reference evidence="2" key="1">
    <citation type="journal article" date="2014" name="Proc. Natl. Acad. Sci. U.S.A.">
        <title>Baculovirus resistance in codling moth is virus isolate-dependent and the consequence of a mutation in viral gene pe38.</title>
        <authorList>
            <person name="Gebhardt M.M."/>
            <person name="Eberle K.E."/>
            <person name="Radtke P."/>
            <person name="Jehle J.A."/>
        </authorList>
    </citation>
    <scope>NUCLEOTIDE SEQUENCE</scope>
    <source>
        <strain evidence="2">CpGV-S</strain>
    </source>
</reference>
<evidence type="ECO:0000313" key="3">
    <source>
        <dbReference type="EMBL" id="QDW81098.1"/>
    </source>
</evidence>
<feature type="coiled-coil region" evidence="1">
    <location>
        <begin position="9"/>
        <end position="36"/>
    </location>
</feature>
<evidence type="ECO:0000256" key="1">
    <source>
        <dbReference type="SAM" id="Coils"/>
    </source>
</evidence>
<reference evidence="4" key="2">
    <citation type="journal article" date="2019" name="Virology">
        <title>Single nucleotide polymorphism (SNP) frequencies and distribution reveal complex genetic composition of seven novel natural isolates of Cydia pomonella granulovirus.</title>
        <authorList>
            <person name="Fan J."/>
            <person name="Wennmann J.T."/>
            <person name="Wang D."/>
            <person name="Jehle J.A."/>
        </authorList>
    </citation>
    <scope>NUCLEOTIDE SEQUENCE</scope>
    <source>
        <strain evidence="4">CpGV-WW</strain>
    </source>
</reference>
<dbReference type="EMBL" id="MN696169">
    <property type="protein sequence ID" value="QGY99932.1"/>
    <property type="molecule type" value="Genomic_DNA"/>
</dbReference>
<organism evidence="2">
    <name type="scientific">Cydia pomonella granulosis virus</name>
    <name type="common">CpGV</name>
    <name type="synonym">Cydia pomonella granulovirus</name>
    <dbReference type="NCBI Taxonomy" id="28289"/>
    <lineage>
        <taxon>Viruses</taxon>
        <taxon>Viruses incertae sedis</taxon>
        <taxon>Naldaviricetes</taxon>
        <taxon>Lefavirales</taxon>
        <taxon>Baculoviridae</taxon>
        <taxon>Betabaculovirus</taxon>
        <taxon>Betabaculovirus cypomonellae</taxon>
    </lineage>
</organism>
<organismHost>
    <name type="scientific">Cydia pomonella</name>
    <name type="common">Codling moth</name>
    <dbReference type="NCBI Taxonomy" id="82600"/>
</organismHost>
<name>A0A097P0L8_GVCP</name>
<protein>
    <submittedName>
        <fullName evidence="2">ORF39</fullName>
    </submittedName>
</protein>
<evidence type="ECO:0000313" key="2">
    <source>
        <dbReference type="EMBL" id="AIU36685.1"/>
    </source>
</evidence>
<evidence type="ECO:0000313" key="4">
    <source>
        <dbReference type="EMBL" id="QGY99932.1"/>
    </source>
</evidence>
<keyword evidence="1" id="KW-0175">Coiled coil</keyword>